<protein>
    <submittedName>
        <fullName evidence="1">Uncharacterized protein</fullName>
    </submittedName>
</protein>
<evidence type="ECO:0000313" key="1">
    <source>
        <dbReference type="EMBL" id="QBJ03653.1"/>
    </source>
</evidence>
<dbReference type="Proteomes" id="UP000309991">
    <property type="component" value="Segment"/>
</dbReference>
<accession>A0A4Y5FEZ2</accession>
<sequence length="82" mass="9779">MLTTKYQTLKEAEESLSNHYTWLTTTLDSSKIDPYLQVVLKVNQDALDRLKKQDKIIIVQPSKYKTKMYQVWVDSNKYKHKK</sequence>
<name>A0A4Y5FEZ2_9CAUD</name>
<dbReference type="EMBL" id="MK504444">
    <property type="protein sequence ID" value="QBJ03653.1"/>
    <property type="molecule type" value="Genomic_DNA"/>
</dbReference>
<reference evidence="1 2" key="1">
    <citation type="submission" date="2019-02" db="EMBL/GenBank/DDBJ databases">
        <title>Isolation of virulent Lactobacillus brevis phages.</title>
        <authorList>
            <person name="Feyereisen M."/>
            <person name="Mahony J."/>
            <person name="O'Sullivan T."/>
            <person name="van Sinderen D."/>
        </authorList>
    </citation>
    <scope>NUCLEOTIDE SEQUENCE [LARGE SCALE GENOMIC DNA]</scope>
</reference>
<gene>
    <name evidence="1" type="ORF">UCC3521_0115</name>
</gene>
<organism evidence="1 2">
    <name type="scientific">Lactobacillus phage 3-521</name>
    <dbReference type="NCBI Taxonomy" id="2510943"/>
    <lineage>
        <taxon>Viruses</taxon>
        <taxon>Duplodnaviria</taxon>
        <taxon>Heunggongvirae</taxon>
        <taxon>Uroviricota</taxon>
        <taxon>Caudoviricetes</taxon>
        <taxon>Herelleviridae</taxon>
        <taxon>Watanabevirus</taxon>
        <taxon>Watanabevirus wv3521</taxon>
    </lineage>
</organism>
<proteinExistence type="predicted"/>
<keyword evidence="2" id="KW-1185">Reference proteome</keyword>
<evidence type="ECO:0000313" key="2">
    <source>
        <dbReference type="Proteomes" id="UP000309991"/>
    </source>
</evidence>